<keyword evidence="2" id="KW-1185">Reference proteome</keyword>
<comment type="caution">
    <text evidence="1">The sequence shown here is derived from an EMBL/GenBank/DDBJ whole genome shotgun (WGS) entry which is preliminary data.</text>
</comment>
<organism evidence="1 2">
    <name type="scientific">Naganishia cerealis</name>
    <dbReference type="NCBI Taxonomy" id="610337"/>
    <lineage>
        <taxon>Eukaryota</taxon>
        <taxon>Fungi</taxon>
        <taxon>Dikarya</taxon>
        <taxon>Basidiomycota</taxon>
        <taxon>Agaricomycotina</taxon>
        <taxon>Tremellomycetes</taxon>
        <taxon>Filobasidiales</taxon>
        <taxon>Filobasidiaceae</taxon>
        <taxon>Naganishia</taxon>
    </lineage>
</organism>
<evidence type="ECO:0000313" key="1">
    <source>
        <dbReference type="EMBL" id="KAJ9091970.1"/>
    </source>
</evidence>
<evidence type="ECO:0000313" key="2">
    <source>
        <dbReference type="Proteomes" id="UP001241377"/>
    </source>
</evidence>
<dbReference type="EMBL" id="JASBWR010000141">
    <property type="protein sequence ID" value="KAJ9091970.1"/>
    <property type="molecule type" value="Genomic_DNA"/>
</dbReference>
<sequence length="403" mass="45085">MQFITVQDTFVDVIQDVEDGTVEQESFWVSRRTSEESEQELFYINVAKEDNQVKFTNLEGVVFIQFSLKNRRRFKLKIGDDSYVLQAAESWHTFDSVMSLASTSNKLIMGTIQGTYIVYDLKEKKIVKEVKGAHAANIEHIRVFPSQQVILTVGLDLQMKIWLLENDSQIPAKVLKGHTLGITSIEFIGNGRNYLTGSLDGAVNLWECGSGSLVYSFRRIDNLQDPVNCIATVELPKPWSIKEPLTDKEFDTVGRELYVGYESGIIQSFDVGYHSQLRKRLVGFEGVAVTSMVISGKYIIAGYGNGHILVWEQETKKIDVSLSPHRIAHLTVLNESEHQLQVLVTNGADLILKVNIDVENGTHSITYMVGVPELFTATSFSYNGAHLFVSDKSGVAVFGMAET</sequence>
<dbReference type="Proteomes" id="UP001241377">
    <property type="component" value="Unassembled WGS sequence"/>
</dbReference>
<protein>
    <submittedName>
        <fullName evidence="1">Uncharacterized protein</fullName>
    </submittedName>
</protein>
<name>A0ACC2UYM0_9TREE</name>
<proteinExistence type="predicted"/>
<gene>
    <name evidence="1" type="ORF">QFC19_008900</name>
</gene>
<accession>A0ACC2UYM0</accession>
<reference evidence="1" key="1">
    <citation type="submission" date="2023-04" db="EMBL/GenBank/DDBJ databases">
        <title>Draft Genome sequencing of Naganishia species isolated from polar environments using Oxford Nanopore Technology.</title>
        <authorList>
            <person name="Leo P."/>
            <person name="Venkateswaran K."/>
        </authorList>
    </citation>
    <scope>NUCLEOTIDE SEQUENCE</scope>
    <source>
        <strain evidence="1">MNA-CCFEE 5261</strain>
    </source>
</reference>